<proteinExistence type="predicted"/>
<protein>
    <submittedName>
        <fullName evidence="1">Uncharacterized protein</fullName>
    </submittedName>
</protein>
<reference evidence="1 2" key="1">
    <citation type="submission" date="2018-10" db="EMBL/GenBank/DDBJ databases">
        <title>Sphingobacterium sp. M05W1-28.</title>
        <authorList>
            <person name="Cai H."/>
        </authorList>
    </citation>
    <scope>NUCLEOTIDE SEQUENCE [LARGE SCALE GENOMIC DNA]</scope>
    <source>
        <strain evidence="1 2">M05W1-28</strain>
    </source>
</reference>
<accession>A0A420VRW4</accession>
<keyword evidence="2" id="KW-1185">Reference proteome</keyword>
<dbReference type="AlphaFoldDB" id="A0A420VRW4"/>
<sequence>MRYLRKGNIPHCVYSISPSKILILRDVGLRQTSVEIIFPCGEMKIPLGEIIQTIDKTGQTGDGIISTVNWIISLLRRMTQTGVEPIPTDGEMKLPPD</sequence>
<evidence type="ECO:0000313" key="1">
    <source>
        <dbReference type="EMBL" id="RKO69071.1"/>
    </source>
</evidence>
<evidence type="ECO:0000313" key="2">
    <source>
        <dbReference type="Proteomes" id="UP000282423"/>
    </source>
</evidence>
<organism evidence="1 2">
    <name type="scientific">Sphingobacterium puteale</name>
    <dbReference type="NCBI Taxonomy" id="2420510"/>
    <lineage>
        <taxon>Bacteria</taxon>
        <taxon>Pseudomonadati</taxon>
        <taxon>Bacteroidota</taxon>
        <taxon>Sphingobacteriia</taxon>
        <taxon>Sphingobacteriales</taxon>
        <taxon>Sphingobacteriaceae</taxon>
        <taxon>Sphingobacterium</taxon>
    </lineage>
</organism>
<comment type="caution">
    <text evidence="1">The sequence shown here is derived from an EMBL/GenBank/DDBJ whole genome shotgun (WGS) entry which is preliminary data.</text>
</comment>
<dbReference type="EMBL" id="RBWS01000023">
    <property type="protein sequence ID" value="RKO69071.1"/>
    <property type="molecule type" value="Genomic_DNA"/>
</dbReference>
<dbReference type="Proteomes" id="UP000282423">
    <property type="component" value="Unassembled WGS sequence"/>
</dbReference>
<name>A0A420VRW4_9SPHI</name>
<gene>
    <name evidence="1" type="ORF">D7322_24150</name>
</gene>